<evidence type="ECO:0000259" key="8">
    <source>
        <dbReference type="PROSITE" id="PS51194"/>
    </source>
</evidence>
<feature type="region of interest" description="Disordered" evidence="6">
    <location>
        <begin position="1"/>
        <end position="20"/>
    </location>
</feature>
<accession>A0A9W7FX66</accession>
<dbReference type="InterPro" id="IPR027417">
    <property type="entry name" value="P-loop_NTPase"/>
</dbReference>
<dbReference type="EMBL" id="BRYA01000548">
    <property type="protein sequence ID" value="GMI22444.1"/>
    <property type="molecule type" value="Genomic_DNA"/>
</dbReference>
<feature type="region of interest" description="Disordered" evidence="6">
    <location>
        <begin position="1928"/>
        <end position="1959"/>
    </location>
</feature>
<comment type="caution">
    <text evidence="9">The sequence shown here is derived from an EMBL/GenBank/DDBJ whole genome shotgun (WGS) entry which is preliminary data.</text>
</comment>
<dbReference type="InterPro" id="IPR049730">
    <property type="entry name" value="SNF2/RAD54-like_C"/>
</dbReference>
<dbReference type="SMART" id="SM00490">
    <property type="entry name" value="HELICc"/>
    <property type="match status" value="1"/>
</dbReference>
<dbReference type="GO" id="GO:0005634">
    <property type="term" value="C:nucleus"/>
    <property type="evidence" value="ECO:0007669"/>
    <property type="project" value="UniProtKB-SubCell"/>
</dbReference>
<evidence type="ECO:0000256" key="3">
    <source>
        <dbReference type="ARBA" id="ARBA00022801"/>
    </source>
</evidence>
<evidence type="ECO:0000256" key="2">
    <source>
        <dbReference type="ARBA" id="ARBA00022741"/>
    </source>
</evidence>
<dbReference type="InterPro" id="IPR000330">
    <property type="entry name" value="SNF2_N"/>
</dbReference>
<evidence type="ECO:0000256" key="1">
    <source>
        <dbReference type="ARBA" id="ARBA00004123"/>
    </source>
</evidence>
<keyword evidence="3" id="KW-0378">Hydrolase</keyword>
<keyword evidence="4" id="KW-0067">ATP-binding</keyword>
<comment type="subcellular location">
    <subcellularLocation>
        <location evidence="1">Nucleus</location>
    </subcellularLocation>
</comment>
<evidence type="ECO:0000256" key="5">
    <source>
        <dbReference type="ARBA" id="ARBA00023242"/>
    </source>
</evidence>
<dbReference type="GO" id="GO:0016787">
    <property type="term" value="F:hydrolase activity"/>
    <property type="evidence" value="ECO:0007669"/>
    <property type="project" value="UniProtKB-KW"/>
</dbReference>
<dbReference type="PROSITE" id="PS51192">
    <property type="entry name" value="HELICASE_ATP_BIND_1"/>
    <property type="match status" value="1"/>
</dbReference>
<dbReference type="SMART" id="SM00487">
    <property type="entry name" value="DEXDc"/>
    <property type="match status" value="1"/>
</dbReference>
<dbReference type="Gene3D" id="2.40.50.40">
    <property type="match status" value="1"/>
</dbReference>
<feature type="compositionally biased region" description="Basic and acidic residues" evidence="6">
    <location>
        <begin position="1950"/>
        <end position="1959"/>
    </location>
</feature>
<protein>
    <submittedName>
        <fullName evidence="9">Uncharacterized protein</fullName>
    </submittedName>
</protein>
<feature type="domain" description="Helicase C-terminal" evidence="8">
    <location>
        <begin position="664"/>
        <end position="818"/>
    </location>
</feature>
<dbReference type="Proteomes" id="UP001165065">
    <property type="component" value="Unassembled WGS sequence"/>
</dbReference>
<dbReference type="PROSITE" id="PS51194">
    <property type="entry name" value="HELICASE_CTER"/>
    <property type="match status" value="1"/>
</dbReference>
<keyword evidence="2" id="KW-0547">Nucleotide-binding</keyword>
<name>A0A9W7FX66_9STRA</name>
<evidence type="ECO:0000313" key="9">
    <source>
        <dbReference type="EMBL" id="GMI22444.1"/>
    </source>
</evidence>
<dbReference type="InterPro" id="IPR016197">
    <property type="entry name" value="Chromo-like_dom_sf"/>
</dbReference>
<dbReference type="InterPro" id="IPR001650">
    <property type="entry name" value="Helicase_C-like"/>
</dbReference>
<dbReference type="Gene3D" id="3.40.50.300">
    <property type="entry name" value="P-loop containing nucleotide triphosphate hydrolases"/>
    <property type="match status" value="1"/>
</dbReference>
<reference evidence="10" key="1">
    <citation type="journal article" date="2023" name="Commun. Biol.">
        <title>Genome analysis of Parmales, the sister group of diatoms, reveals the evolutionary specialization of diatoms from phago-mixotrophs to photoautotrophs.</title>
        <authorList>
            <person name="Ban H."/>
            <person name="Sato S."/>
            <person name="Yoshikawa S."/>
            <person name="Yamada K."/>
            <person name="Nakamura Y."/>
            <person name="Ichinomiya M."/>
            <person name="Sato N."/>
            <person name="Blanc-Mathieu R."/>
            <person name="Endo H."/>
            <person name="Kuwata A."/>
            <person name="Ogata H."/>
        </authorList>
    </citation>
    <scope>NUCLEOTIDE SEQUENCE [LARGE SCALE GENOMIC DNA]</scope>
</reference>
<evidence type="ECO:0000259" key="7">
    <source>
        <dbReference type="PROSITE" id="PS51192"/>
    </source>
</evidence>
<dbReference type="Pfam" id="PF00271">
    <property type="entry name" value="Helicase_C"/>
    <property type="match status" value="1"/>
</dbReference>
<dbReference type="InterPro" id="IPR014001">
    <property type="entry name" value="Helicase_ATP-bd"/>
</dbReference>
<dbReference type="PANTHER" id="PTHR45623">
    <property type="entry name" value="CHROMODOMAIN-HELICASE-DNA-BINDING PROTEIN 3-RELATED-RELATED"/>
    <property type="match status" value="1"/>
</dbReference>
<dbReference type="Gene3D" id="3.40.50.10810">
    <property type="entry name" value="Tandem AAA-ATPase domain"/>
    <property type="match status" value="2"/>
</dbReference>
<dbReference type="SUPFAM" id="SSF52540">
    <property type="entry name" value="P-loop containing nucleoside triphosphate hydrolases"/>
    <property type="match status" value="2"/>
</dbReference>
<dbReference type="InterPro" id="IPR038718">
    <property type="entry name" value="SNF2-like_sf"/>
</dbReference>
<evidence type="ECO:0000256" key="6">
    <source>
        <dbReference type="SAM" id="MobiDB-lite"/>
    </source>
</evidence>
<keyword evidence="10" id="KW-1185">Reference proteome</keyword>
<dbReference type="CDD" id="cd18793">
    <property type="entry name" value="SF2_C_SNF"/>
    <property type="match status" value="1"/>
</dbReference>
<proteinExistence type="predicted"/>
<keyword evidence="5" id="KW-0539">Nucleus</keyword>
<sequence>MSSMNTNEIEKGSMFVNDPTVDTKPPGNAYVERFLVKWYGHSHLHVSWETQADLYAEIGKQTKAQISRFFNSNIGGCSIPLSQRGSGHYFPQEWTRVERVLDVDDGRGNRDRELITNDPAKPIDGRLLNPPPGIVLDPSGDGYNEEGAKGRRLLIKWYDIPFSDSVMSWEYERDLINGKVEYLSEVESFFKRSRKPSLQIYLKTVEKAVAKNVEDILMFKKGYTKNSSNKLIPPSSPALVAANTSSNYSQLKSTLLSKQWPNGGSLRPYQAEGIAWLYRLSIQNRPNENFNSGKNPRGAMLADEMGLGKTLQTVGFLDCLKNVRHTTKPFLVVVPLSTISHWQREFESWTNMNTVVYYGRKPDRDLIRRLEFAFDVDKPVGEEFAFDLSRYQERRHSTYLAEVEADLSVCDPPPKKRILGFDSVVFDRKLWKADVVITTPEVVSGGNHAELEAVEWQVLVMDECHRLKNSQSKISQVLSSGKIKFDFKLGLTGTPLQNNLKELWSLLHFVDPIKFPDKANPELYNCRQFTEATFLEEFEGITNTDNLAKLHEVIGRYLLRRLKEDVEKSVPPKSETIVSCIMPILQKQQYRAIYEKNVKLLSVETANDLRTPNLNNIAMELRKCCNHPFLISGGEQKLKETLHERGEKLKEGEFLSEASAKFKLLDKLLPKLKKEGHRVLIFSQFVVMLDILEDYLRVHDFGYCRIDGSITGARRQSEIDRFQGKKLNQEPPFAMLLSTRAGGVGINLTAADTVVIYDSDWNPQNDLQAQARCHRIGQTKPVSIYRLLTRNTYEEKMFHDASIKMGLDEVVLHKVSKEQGESNDAPLTSSDVERLLKVGAMDIFNEEGDEESNNFAEMTIEEILAQSKTILHKDGEEQKAGGAFSKVTFDDEDAERQKEVEVEINDADFWKKTIGEQKFKELTADEELQKRNKVKKKYTQMSERQFLKRLREVDREEENVASADIMEARLLERSSNGSSGRKVSVNDMGAKDFSGEASDDEGDDEGSATNLASQSVKVPKLCDEPLTKKFCEAAFRAISTCGYGKLDQARAQNAALSNASSNDIKYAVQSLILLNFHEAIEDTALESFDLDVEIAKENYEADMQTYSKAMNERAARIAKGAGYSRPPEAPKPKIPTFEGVRSKVCEELWIQHKFWLIPIVVDALSLEKTEAGSTRKKVLGTKPHLATTTDVHNKALEGFYISLWPQLQSRGWRNDAAIGVEAYPPKGNPMSKVLHSTVRQVLDTAKSLHQELSKIVDEILATDEEEAGKAHRESTAVIRDNGDANLEILEDPKKVYTILIELISWFCPSTMQGDERYRSFLRRNKNRLTKFQYIEALRFPLKAANLGSEGEMRIPYTKAGSPDSLNWKVAHDEVIVRAFEKYGWIEGANAYDEVLKDSSLGFPPPFGTVGDDKLFGFDDAGKKNSSLWLKGTRTRAQDVVNKLEGGVGGKMTDTSLPSKLASLFGLESANEGWRVKENVTGIGWDLGLGVDEIELPDHKQFAYRSRCVAKEILKAIQAGYYSSSGSSATFLDRDNFNCRLLVLLIKGATASFLEVQDFVRIVKVAKEEFETLLAVLSETARARFRGLGAKFDYILSMAEERGVSIECMNELREIVGLRPVDSQGESAIFVPLKGCVVMDVGDRVVGRGVSGGIELNEAETLVLSEILDQGLPVPGGVEEGKVFNFTWKQLRENVLRSGEGESLGKEALEELKRFCGEEGEELEFAKRALELVEEVRQTAGVIESVKLQSAATEILDEGLGSGVMDHGKRMLAQWGESLDCKARKAPKKDGKKMVGRRFRLVQNDARAVFAQITQQMRLREIYLKLGLRGVAGNVNKVLGRIAKTGDAWKSKPHWWTAQCDLGLLTGLLEQGWKGFENIFIMDRYRLSSACEAATGIEMGKAEVKQTRKAFLRRVNQLTTRYSVVEKKESMKGGGVENTSRGNALKGQGVRGEKRQKLKM</sequence>
<gene>
    <name evidence="9" type="ORF">TrCOL_g2798</name>
</gene>
<feature type="region of interest" description="Disordered" evidence="6">
    <location>
        <begin position="976"/>
        <end position="1011"/>
    </location>
</feature>
<dbReference type="OrthoDB" id="5857104at2759"/>
<feature type="domain" description="Helicase ATP-binding" evidence="7">
    <location>
        <begin position="290"/>
        <end position="513"/>
    </location>
</feature>
<dbReference type="GO" id="GO:0005524">
    <property type="term" value="F:ATP binding"/>
    <property type="evidence" value="ECO:0007669"/>
    <property type="project" value="UniProtKB-KW"/>
</dbReference>
<evidence type="ECO:0000313" key="10">
    <source>
        <dbReference type="Proteomes" id="UP001165065"/>
    </source>
</evidence>
<dbReference type="SUPFAM" id="SSF54160">
    <property type="entry name" value="Chromo domain-like"/>
    <property type="match status" value="1"/>
</dbReference>
<dbReference type="Pfam" id="PF00176">
    <property type="entry name" value="SNF2-rel_dom"/>
    <property type="match status" value="1"/>
</dbReference>
<evidence type="ECO:0000256" key="4">
    <source>
        <dbReference type="ARBA" id="ARBA00022840"/>
    </source>
</evidence>
<feature type="compositionally biased region" description="Acidic residues" evidence="6">
    <location>
        <begin position="997"/>
        <end position="1006"/>
    </location>
</feature>
<organism evidence="9 10">
    <name type="scientific">Triparma columacea</name>
    <dbReference type="NCBI Taxonomy" id="722753"/>
    <lineage>
        <taxon>Eukaryota</taxon>
        <taxon>Sar</taxon>
        <taxon>Stramenopiles</taxon>
        <taxon>Ochrophyta</taxon>
        <taxon>Bolidophyceae</taxon>
        <taxon>Parmales</taxon>
        <taxon>Triparmaceae</taxon>
        <taxon>Triparma</taxon>
    </lineage>
</organism>